<protein>
    <recommendedName>
        <fullName evidence="8">Lipid droplet-associated hydrolase</fullName>
    </recommendedName>
</protein>
<comment type="subcellular location">
    <subcellularLocation>
        <location evidence="1">Lipid droplet</location>
    </subcellularLocation>
</comment>
<keyword evidence="3" id="KW-0551">Lipid droplet</keyword>
<dbReference type="InterPro" id="IPR019363">
    <property type="entry name" value="LDAH"/>
</dbReference>
<dbReference type="Pfam" id="PF10230">
    <property type="entry name" value="LIDHydrolase"/>
    <property type="match status" value="1"/>
</dbReference>
<accession>A0AAE0JY56</accession>
<proteinExistence type="inferred from homology"/>
<gene>
    <name evidence="6" type="ORF">B0T24DRAFT_638136</name>
</gene>
<evidence type="ECO:0000256" key="5">
    <source>
        <dbReference type="SAM" id="MobiDB-lite"/>
    </source>
</evidence>
<dbReference type="GO" id="GO:0019915">
    <property type="term" value="P:lipid storage"/>
    <property type="evidence" value="ECO:0007669"/>
    <property type="project" value="InterPro"/>
</dbReference>
<dbReference type="PANTHER" id="PTHR13390:SF0">
    <property type="entry name" value="LIPID DROPLET-ASSOCIATED HYDROLASE"/>
    <property type="match status" value="1"/>
</dbReference>
<feature type="compositionally biased region" description="Low complexity" evidence="5">
    <location>
        <begin position="305"/>
        <end position="319"/>
    </location>
</feature>
<feature type="region of interest" description="Disordered" evidence="5">
    <location>
        <begin position="295"/>
        <end position="319"/>
    </location>
</feature>
<dbReference type="PANTHER" id="PTHR13390">
    <property type="entry name" value="LIPASE"/>
    <property type="match status" value="1"/>
</dbReference>
<evidence type="ECO:0000313" key="7">
    <source>
        <dbReference type="Proteomes" id="UP001287356"/>
    </source>
</evidence>
<name>A0AAE0JY56_9PEZI</name>
<evidence type="ECO:0000256" key="2">
    <source>
        <dbReference type="ARBA" id="ARBA00008300"/>
    </source>
</evidence>
<dbReference type="EMBL" id="JAULSN010000008">
    <property type="protein sequence ID" value="KAK3366160.1"/>
    <property type="molecule type" value="Genomic_DNA"/>
</dbReference>
<dbReference type="InterPro" id="IPR029058">
    <property type="entry name" value="AB_hydrolase_fold"/>
</dbReference>
<organism evidence="6 7">
    <name type="scientific">Lasiosphaeria ovina</name>
    <dbReference type="NCBI Taxonomy" id="92902"/>
    <lineage>
        <taxon>Eukaryota</taxon>
        <taxon>Fungi</taxon>
        <taxon>Dikarya</taxon>
        <taxon>Ascomycota</taxon>
        <taxon>Pezizomycotina</taxon>
        <taxon>Sordariomycetes</taxon>
        <taxon>Sordariomycetidae</taxon>
        <taxon>Sordariales</taxon>
        <taxon>Lasiosphaeriaceae</taxon>
        <taxon>Lasiosphaeria</taxon>
    </lineage>
</organism>
<comment type="caution">
    <text evidence="6">The sequence shown here is derived from an EMBL/GenBank/DDBJ whole genome shotgun (WGS) entry which is preliminary data.</text>
</comment>
<keyword evidence="4" id="KW-0378">Hydrolase</keyword>
<comment type="similarity">
    <text evidence="2">Belongs to the AB hydrolase superfamily. LDAH family.</text>
</comment>
<dbReference type="SUPFAM" id="SSF53474">
    <property type="entry name" value="alpha/beta-Hydrolases"/>
    <property type="match status" value="1"/>
</dbReference>
<reference evidence="6" key="1">
    <citation type="journal article" date="2023" name="Mol. Phylogenet. Evol.">
        <title>Genome-scale phylogeny and comparative genomics of the fungal order Sordariales.</title>
        <authorList>
            <person name="Hensen N."/>
            <person name="Bonometti L."/>
            <person name="Westerberg I."/>
            <person name="Brannstrom I.O."/>
            <person name="Guillou S."/>
            <person name="Cros-Aarteil S."/>
            <person name="Calhoun S."/>
            <person name="Haridas S."/>
            <person name="Kuo A."/>
            <person name="Mondo S."/>
            <person name="Pangilinan J."/>
            <person name="Riley R."/>
            <person name="LaButti K."/>
            <person name="Andreopoulos B."/>
            <person name="Lipzen A."/>
            <person name="Chen C."/>
            <person name="Yan M."/>
            <person name="Daum C."/>
            <person name="Ng V."/>
            <person name="Clum A."/>
            <person name="Steindorff A."/>
            <person name="Ohm R.A."/>
            <person name="Martin F."/>
            <person name="Silar P."/>
            <person name="Natvig D.O."/>
            <person name="Lalanne C."/>
            <person name="Gautier V."/>
            <person name="Ament-Velasquez S.L."/>
            <person name="Kruys A."/>
            <person name="Hutchinson M.I."/>
            <person name="Powell A.J."/>
            <person name="Barry K."/>
            <person name="Miller A.N."/>
            <person name="Grigoriev I.V."/>
            <person name="Debuchy R."/>
            <person name="Gladieux P."/>
            <person name="Hiltunen Thoren M."/>
            <person name="Johannesson H."/>
        </authorList>
    </citation>
    <scope>NUCLEOTIDE SEQUENCE</scope>
    <source>
        <strain evidence="6">CBS 958.72</strain>
    </source>
</reference>
<evidence type="ECO:0000256" key="4">
    <source>
        <dbReference type="ARBA" id="ARBA00022801"/>
    </source>
</evidence>
<evidence type="ECO:0000256" key="1">
    <source>
        <dbReference type="ARBA" id="ARBA00004502"/>
    </source>
</evidence>
<evidence type="ECO:0008006" key="8">
    <source>
        <dbReference type="Google" id="ProtNLM"/>
    </source>
</evidence>
<sequence length="392" mass="44021">MEDNTEDRSRALRTAQKVPFLEYPSSNTGGGRKRCLIYYITGNPGVVDFYIPFFTTLRRLLDETEARAGCDRSFHIYSANLLGFDDADHDPFGSAPGTEPFVLEDQVRHCYDRLAQVSMADPASEQAEKKPFDEVILAGHSVGTYIAVELFHRHHLLRKAIREGTAAAQSDGTVDSFANVNLKAGILLFATVTNIALSPSGKRMNNLRTSPFLDRNAHRIARRFLDLVPTGLLNFIVRRIVGHPPDAAAIVVRWLKSRDGLWQALHLGKDEMRAITEERWSEDIWEIEEEAAAVDGGEDSVAKDAGPAEGAAETKTATTTPGGEKFYIFFGRKDEWVAKKCRDEFISRRRQNQMSRTRIVIDEGNIPHDFCIKHSEEVAEKTKTWIDEIIAQ</sequence>
<dbReference type="AlphaFoldDB" id="A0AAE0JY56"/>
<evidence type="ECO:0000313" key="6">
    <source>
        <dbReference type="EMBL" id="KAK3366160.1"/>
    </source>
</evidence>
<evidence type="ECO:0000256" key="3">
    <source>
        <dbReference type="ARBA" id="ARBA00022677"/>
    </source>
</evidence>
<reference evidence="6" key="2">
    <citation type="submission" date="2023-06" db="EMBL/GenBank/DDBJ databases">
        <authorList>
            <consortium name="Lawrence Berkeley National Laboratory"/>
            <person name="Haridas S."/>
            <person name="Hensen N."/>
            <person name="Bonometti L."/>
            <person name="Westerberg I."/>
            <person name="Brannstrom I.O."/>
            <person name="Guillou S."/>
            <person name="Cros-Aarteil S."/>
            <person name="Calhoun S."/>
            <person name="Kuo A."/>
            <person name="Mondo S."/>
            <person name="Pangilinan J."/>
            <person name="Riley R."/>
            <person name="Labutti K."/>
            <person name="Andreopoulos B."/>
            <person name="Lipzen A."/>
            <person name="Chen C."/>
            <person name="Yanf M."/>
            <person name="Daum C."/>
            <person name="Ng V."/>
            <person name="Clum A."/>
            <person name="Steindorff A."/>
            <person name="Ohm R."/>
            <person name="Martin F."/>
            <person name="Silar P."/>
            <person name="Natvig D."/>
            <person name="Lalanne C."/>
            <person name="Gautier V."/>
            <person name="Ament-Velasquez S.L."/>
            <person name="Kruys A."/>
            <person name="Hutchinson M.I."/>
            <person name="Powell A.J."/>
            <person name="Barry K."/>
            <person name="Miller A.N."/>
            <person name="Grigoriev I.V."/>
            <person name="Debuchy R."/>
            <person name="Gladieux P."/>
            <person name="Thoren M.H."/>
            <person name="Johannesson H."/>
        </authorList>
    </citation>
    <scope>NUCLEOTIDE SEQUENCE</scope>
    <source>
        <strain evidence="6">CBS 958.72</strain>
    </source>
</reference>
<dbReference type="Proteomes" id="UP001287356">
    <property type="component" value="Unassembled WGS sequence"/>
</dbReference>
<dbReference type="GO" id="GO:0005811">
    <property type="term" value="C:lipid droplet"/>
    <property type="evidence" value="ECO:0007669"/>
    <property type="project" value="UniProtKB-SubCell"/>
</dbReference>
<keyword evidence="7" id="KW-1185">Reference proteome</keyword>
<dbReference type="Gene3D" id="3.40.50.1820">
    <property type="entry name" value="alpha/beta hydrolase"/>
    <property type="match status" value="1"/>
</dbReference>
<dbReference type="GO" id="GO:0016298">
    <property type="term" value="F:lipase activity"/>
    <property type="evidence" value="ECO:0007669"/>
    <property type="project" value="InterPro"/>
</dbReference>